<dbReference type="EMBL" id="JAZGQL010000006">
    <property type="protein sequence ID" value="MEE6307265.1"/>
    <property type="molecule type" value="Genomic_DNA"/>
</dbReference>
<feature type="domain" description="IPT/TIG" evidence="2">
    <location>
        <begin position="391"/>
        <end position="474"/>
    </location>
</feature>
<dbReference type="CDD" id="cd00603">
    <property type="entry name" value="IPT_PCSR"/>
    <property type="match status" value="1"/>
</dbReference>
<feature type="domain" description="IPT/TIG" evidence="2">
    <location>
        <begin position="308"/>
        <end position="390"/>
    </location>
</feature>
<feature type="domain" description="IPT/TIG" evidence="2">
    <location>
        <begin position="477"/>
        <end position="562"/>
    </location>
</feature>
<keyword evidence="4" id="KW-1185">Reference proteome</keyword>
<protein>
    <submittedName>
        <fullName evidence="3">IPT/TIG domain-containing protein</fullName>
    </submittedName>
</protein>
<name>A0ABU7SBE8_9ACTN</name>
<dbReference type="SUPFAM" id="SSF81296">
    <property type="entry name" value="E set domains"/>
    <property type="match status" value="4"/>
</dbReference>
<sequence>MTLGPASPALAAAGDASARGVVSDLDAAVLGVPVISANGTAGTATAPAGFGTDSETAVPIAVPGPVGVVFGGTVDVSATRAPGVSTASSTINGLSVGILGIEAITAEEISADVACPAVGAQTADTVVTGLEVFGVPTVVDPNEAGVVVSSPVVAPGVTDAALNITLTRIESPTAGGATATGILATVTLTGTVGVVPVNINVGSLILAEATCERALPVAAAPTAATINPNSGPQSGGQQVTITGTNFVPGATTVTFDGVPATNVAVAPDGTSLTATTPAGEVGPASVVVSTASGDSDSLAYTYIADGSDAVITDLTPTSGPTAGGTLVTITGSGFEGVTGVTFDGIPGTDFTVNPAATEITVVTPSNDAGPATVNLVFPAGTAAAPVFTFVAPTITDVEPDQGPTSGGTTVTITGTGLTGATGVTFGGNLGTNLVVNPAGTSLTVTTPAGAAGPVDVVVLLAGPDATAPDGFAYLLAAPTISDIDPDQGPTGGGTTVTVNGSGFVPGGTTVNICGQSIAAASVTVSPDGLSLTFVTPPCATGNSTVTVTTDEGTSNGLTFRYLANGLPVTGAPTSTLFAIALALIGVGAIALVLIRRRGRISFTA</sequence>
<dbReference type="Proteomes" id="UP001339911">
    <property type="component" value="Unassembled WGS sequence"/>
</dbReference>
<dbReference type="InterPro" id="IPR013783">
    <property type="entry name" value="Ig-like_fold"/>
</dbReference>
<keyword evidence="1" id="KW-0472">Membrane</keyword>
<dbReference type="SMART" id="SM00429">
    <property type="entry name" value="IPT"/>
    <property type="match status" value="4"/>
</dbReference>
<feature type="domain" description="IPT/TIG" evidence="2">
    <location>
        <begin position="220"/>
        <end position="303"/>
    </location>
</feature>
<dbReference type="InterPro" id="IPR014756">
    <property type="entry name" value="Ig_E-set"/>
</dbReference>
<dbReference type="Gene3D" id="2.60.40.10">
    <property type="entry name" value="Immunoglobulins"/>
    <property type="match status" value="4"/>
</dbReference>
<dbReference type="InterPro" id="IPR031148">
    <property type="entry name" value="Plexin"/>
</dbReference>
<dbReference type="RefSeq" id="WP_331207573.1">
    <property type="nucleotide sequence ID" value="NZ_JAZGQL010000006.1"/>
</dbReference>
<dbReference type="Pfam" id="PF01833">
    <property type="entry name" value="TIG"/>
    <property type="match status" value="4"/>
</dbReference>
<evidence type="ECO:0000313" key="3">
    <source>
        <dbReference type="EMBL" id="MEE6307265.1"/>
    </source>
</evidence>
<organism evidence="3 4">
    <name type="scientific">Plantactinospora veratri</name>
    <dbReference type="NCBI Taxonomy" id="1436122"/>
    <lineage>
        <taxon>Bacteria</taxon>
        <taxon>Bacillati</taxon>
        <taxon>Actinomycetota</taxon>
        <taxon>Actinomycetes</taxon>
        <taxon>Micromonosporales</taxon>
        <taxon>Micromonosporaceae</taxon>
        <taxon>Plantactinospora</taxon>
    </lineage>
</organism>
<gene>
    <name evidence="3" type="ORF">V1634_10560</name>
</gene>
<dbReference type="CDD" id="cd00102">
    <property type="entry name" value="IPT"/>
    <property type="match status" value="1"/>
</dbReference>
<evidence type="ECO:0000259" key="2">
    <source>
        <dbReference type="SMART" id="SM00429"/>
    </source>
</evidence>
<comment type="caution">
    <text evidence="3">The sequence shown here is derived from an EMBL/GenBank/DDBJ whole genome shotgun (WGS) entry which is preliminary data.</text>
</comment>
<keyword evidence="1" id="KW-1133">Transmembrane helix</keyword>
<feature type="transmembrane region" description="Helical" evidence="1">
    <location>
        <begin position="576"/>
        <end position="594"/>
    </location>
</feature>
<dbReference type="PANTHER" id="PTHR22625">
    <property type="entry name" value="PLEXIN"/>
    <property type="match status" value="1"/>
</dbReference>
<dbReference type="InterPro" id="IPR002909">
    <property type="entry name" value="IPT_dom"/>
</dbReference>
<keyword evidence="1" id="KW-0812">Transmembrane</keyword>
<accession>A0ABU7SBE8</accession>
<dbReference type="PANTHER" id="PTHR22625:SF70">
    <property type="entry name" value="PLEXIN A, ISOFORM A"/>
    <property type="match status" value="1"/>
</dbReference>
<proteinExistence type="predicted"/>
<evidence type="ECO:0000313" key="4">
    <source>
        <dbReference type="Proteomes" id="UP001339911"/>
    </source>
</evidence>
<evidence type="ECO:0000256" key="1">
    <source>
        <dbReference type="SAM" id="Phobius"/>
    </source>
</evidence>
<reference evidence="3 4" key="1">
    <citation type="submission" date="2024-01" db="EMBL/GenBank/DDBJ databases">
        <title>Genome insights into Plantactinospora veratri sp. nov.</title>
        <authorList>
            <person name="Wang L."/>
        </authorList>
    </citation>
    <scope>NUCLEOTIDE SEQUENCE [LARGE SCALE GENOMIC DNA]</scope>
    <source>
        <strain evidence="3 4">NEAU-FHS4</strain>
    </source>
</reference>